<name>A0A8H3SBJ3_9EURO</name>
<sequence length="147" mass="16327">MEELVRQIRSFADTANDNERKALISTLRATSISLKKPDDTLERIAVAPLELCGAKMGVDLQVFRLLSSTDSPRTLDELTNATGADRRLLGQRIPTADQPQSDNKLKARVLRYLTSTKMIDQLGSERFTANNVTHALQSPKGENFVEV</sequence>
<evidence type="ECO:0000313" key="2">
    <source>
        <dbReference type="Proteomes" id="UP000465221"/>
    </source>
</evidence>
<gene>
    <name evidence="1" type="ORF">IFM46972_10220</name>
</gene>
<reference evidence="1 2" key="1">
    <citation type="submission" date="2020-01" db="EMBL/GenBank/DDBJ databases">
        <title>Draft genome sequence of Aspergillus udagawae IFM 46972.</title>
        <authorList>
            <person name="Takahashi H."/>
            <person name="Yaguchi T."/>
        </authorList>
    </citation>
    <scope>NUCLEOTIDE SEQUENCE [LARGE SCALE GENOMIC DNA]</scope>
    <source>
        <strain evidence="1 2">IFM 46972</strain>
    </source>
</reference>
<accession>A0A8H3SBJ3</accession>
<dbReference type="InterPro" id="IPR036388">
    <property type="entry name" value="WH-like_DNA-bd_sf"/>
</dbReference>
<dbReference type="Gene3D" id="1.10.10.10">
    <property type="entry name" value="Winged helix-like DNA-binding domain superfamily/Winged helix DNA-binding domain"/>
    <property type="match status" value="1"/>
</dbReference>
<proteinExistence type="predicted"/>
<dbReference type="EMBL" id="BLKC01000122">
    <property type="protein sequence ID" value="GFF55247.1"/>
    <property type="molecule type" value="Genomic_DNA"/>
</dbReference>
<dbReference type="AlphaFoldDB" id="A0A8H3SBJ3"/>
<dbReference type="InterPro" id="IPR036390">
    <property type="entry name" value="WH_DNA-bd_sf"/>
</dbReference>
<evidence type="ECO:0000313" key="1">
    <source>
        <dbReference type="EMBL" id="GFF55247.1"/>
    </source>
</evidence>
<dbReference type="PANTHER" id="PTHR43712">
    <property type="entry name" value="PUTATIVE (AFU_ORTHOLOGUE AFUA_4G14580)-RELATED"/>
    <property type="match status" value="1"/>
</dbReference>
<organism evidence="1 2">
    <name type="scientific">Aspergillus udagawae</name>
    <dbReference type="NCBI Taxonomy" id="91492"/>
    <lineage>
        <taxon>Eukaryota</taxon>
        <taxon>Fungi</taxon>
        <taxon>Dikarya</taxon>
        <taxon>Ascomycota</taxon>
        <taxon>Pezizomycotina</taxon>
        <taxon>Eurotiomycetes</taxon>
        <taxon>Eurotiomycetidae</taxon>
        <taxon>Eurotiales</taxon>
        <taxon>Aspergillaceae</taxon>
        <taxon>Aspergillus</taxon>
        <taxon>Aspergillus subgen. Fumigati</taxon>
    </lineage>
</organism>
<dbReference type="PANTHER" id="PTHR43712:SF1">
    <property type="entry name" value="HYPOTHETICAL O-METHYLTRANSFERASE (EUROFUNG)-RELATED"/>
    <property type="match status" value="1"/>
</dbReference>
<dbReference type="Proteomes" id="UP000465221">
    <property type="component" value="Unassembled WGS sequence"/>
</dbReference>
<protein>
    <submittedName>
        <fullName evidence="1">Uncharacterized protein</fullName>
    </submittedName>
</protein>
<dbReference type="SUPFAM" id="SSF46785">
    <property type="entry name" value="Winged helix' DNA-binding domain"/>
    <property type="match status" value="1"/>
</dbReference>
<comment type="caution">
    <text evidence="1">The sequence shown here is derived from an EMBL/GenBank/DDBJ whole genome shotgun (WGS) entry which is preliminary data.</text>
</comment>